<dbReference type="Gene3D" id="3.40.50.300">
    <property type="entry name" value="P-loop containing nucleotide triphosphate hydrolases"/>
    <property type="match status" value="3"/>
</dbReference>
<dbReference type="GO" id="GO:0003677">
    <property type="term" value="F:DNA binding"/>
    <property type="evidence" value="ECO:0007669"/>
    <property type="project" value="InterPro"/>
</dbReference>
<accession>A0A1H1YF64</accession>
<dbReference type="OrthoDB" id="9787585at2"/>
<keyword evidence="4 5" id="KW-0067">ATP-binding</keyword>
<reference evidence="7" key="1">
    <citation type="submission" date="2016-10" db="EMBL/GenBank/DDBJ databases">
        <authorList>
            <person name="Varghese N."/>
            <person name="Submissions S."/>
        </authorList>
    </citation>
    <scope>NUCLEOTIDE SEQUENCE [LARGE SCALE GENOMIC DNA]</scope>
    <source>
        <strain evidence="7">DSM 22082</strain>
    </source>
</reference>
<dbReference type="GO" id="GO:0000725">
    <property type="term" value="P:recombinational repair"/>
    <property type="evidence" value="ECO:0007669"/>
    <property type="project" value="TreeGrafter"/>
</dbReference>
<dbReference type="GO" id="GO:0005829">
    <property type="term" value="C:cytosol"/>
    <property type="evidence" value="ECO:0007669"/>
    <property type="project" value="TreeGrafter"/>
</dbReference>
<dbReference type="GO" id="GO:0043138">
    <property type="term" value="F:3'-5' DNA helicase activity"/>
    <property type="evidence" value="ECO:0007669"/>
    <property type="project" value="TreeGrafter"/>
</dbReference>
<dbReference type="STRING" id="629680.SAMN04489751_4087"/>
<dbReference type="InterPro" id="IPR014016">
    <property type="entry name" value="UvrD-like_ATP-bd"/>
</dbReference>
<evidence type="ECO:0000256" key="5">
    <source>
        <dbReference type="PROSITE-ProRule" id="PRU00560"/>
    </source>
</evidence>
<dbReference type="PANTHER" id="PTHR11070">
    <property type="entry name" value="UVRD / RECB / PCRA DNA HELICASE FAMILY MEMBER"/>
    <property type="match status" value="1"/>
</dbReference>
<keyword evidence="8" id="KW-1185">Reference proteome</keyword>
<sequence>MGPCRKGLVRVNNGAFTVPIACSDHGVPLPATTFDLPSRLCAKTDPSLIADDDRHFTTIAARLDRELAAIESRLDQLRRSPGVSGEAALERDNAIHRLTYERTLLRRFGLDMCLGRMIFAYSGEIVYIGRMGLRDEGGDTLLIDWRAPLAEPFFAATLASPMGLSSRRRYRWSNGRITDYWDEGFTSATVNDTTSLDDQAAFIASLGTSRSGKMHDVLSTIQADQDSIIRAPATAPLVVDGGPGTGKTVVALHRAAYLLYSEPRIASGGGLLFVGPNPAFLSYVDDVLPRLGEDGVRLCTLDDLIPETATEIEDGDSARLKGVLDPEAVIARAVSIYEEPPTASIAIDTMRDEIMVGPGEWSAAFASVDSDVEHNTARDQVWDELLGILTEIVIDTVEDAEPDEVRSFLSQDPELRGNLTAAWPILDPLDIVGDLFSVPAYLSLAAPNLNEAEVACLQRAEARAWTQSDVPLLDAARRRIGDPTDLKTRRRAESEAAAEQDRMADVVEDLIATDDSELMPMTMLRGDDLTGALDDPTGREAVAPDQLAGPFGHIIVDEAQELTDSQWHMLFARCPSRSVTIVGDRAQARHGFAQSWDERLHDFHLDITQVHLSINYRTPAEVMAEAEPVIRSVLPHANVPQSVRQTGAPVGRCSVDEVPALVTAWLADHAEGIVCVITVSPASLSLTATERVSVMAPAAVKGLEFDLVILVDPESFGTGIQAGVDRYVSMTRATAELVIATGESSA</sequence>
<dbReference type="PANTHER" id="PTHR11070:SF45">
    <property type="entry name" value="DNA 3'-5' HELICASE"/>
    <property type="match status" value="1"/>
</dbReference>
<evidence type="ECO:0000256" key="3">
    <source>
        <dbReference type="ARBA" id="ARBA00022806"/>
    </source>
</evidence>
<evidence type="ECO:0000256" key="1">
    <source>
        <dbReference type="ARBA" id="ARBA00022741"/>
    </source>
</evidence>
<protein>
    <submittedName>
        <fullName evidence="7">DNA helicase IV</fullName>
    </submittedName>
</protein>
<evidence type="ECO:0000256" key="4">
    <source>
        <dbReference type="ARBA" id="ARBA00022840"/>
    </source>
</evidence>
<keyword evidence="1 5" id="KW-0547">Nucleotide-binding</keyword>
<evidence type="ECO:0000313" key="7">
    <source>
        <dbReference type="EMBL" id="SDT19985.1"/>
    </source>
</evidence>
<dbReference type="SUPFAM" id="SSF52540">
    <property type="entry name" value="P-loop containing nucleoside triphosphate hydrolases"/>
    <property type="match status" value="1"/>
</dbReference>
<keyword evidence="2 5" id="KW-0378">Hydrolase</keyword>
<organism evidence="7 8">
    <name type="scientific">Brevibacterium sandarakinum</name>
    <dbReference type="NCBI Taxonomy" id="629680"/>
    <lineage>
        <taxon>Bacteria</taxon>
        <taxon>Bacillati</taxon>
        <taxon>Actinomycetota</taxon>
        <taxon>Actinomycetes</taxon>
        <taxon>Micrococcales</taxon>
        <taxon>Brevibacteriaceae</taxon>
        <taxon>Brevibacterium</taxon>
    </lineage>
</organism>
<dbReference type="NCBIfam" id="NF041254">
    <property type="entry name" value="motor_HelR"/>
    <property type="match status" value="1"/>
</dbReference>
<dbReference type="EMBL" id="LT629739">
    <property type="protein sequence ID" value="SDT19985.1"/>
    <property type="molecule type" value="Genomic_DNA"/>
</dbReference>
<dbReference type="Proteomes" id="UP000199700">
    <property type="component" value="Chromosome"/>
</dbReference>
<dbReference type="GO" id="GO:0005524">
    <property type="term" value="F:ATP binding"/>
    <property type="evidence" value="ECO:0007669"/>
    <property type="project" value="UniProtKB-UniRule"/>
</dbReference>
<evidence type="ECO:0000313" key="8">
    <source>
        <dbReference type="Proteomes" id="UP000199700"/>
    </source>
</evidence>
<dbReference type="GO" id="GO:0016787">
    <property type="term" value="F:hydrolase activity"/>
    <property type="evidence" value="ECO:0007669"/>
    <property type="project" value="UniProtKB-UniRule"/>
</dbReference>
<evidence type="ECO:0000256" key="2">
    <source>
        <dbReference type="ARBA" id="ARBA00022801"/>
    </source>
</evidence>
<feature type="domain" description="UvrD-like helicase ATP-binding" evidence="6">
    <location>
        <begin position="220"/>
        <end position="619"/>
    </location>
</feature>
<feature type="binding site" evidence="5">
    <location>
        <begin position="241"/>
        <end position="248"/>
    </location>
    <ligand>
        <name>ATP</name>
        <dbReference type="ChEBI" id="CHEBI:30616"/>
    </ligand>
</feature>
<evidence type="ECO:0000259" key="6">
    <source>
        <dbReference type="PROSITE" id="PS51198"/>
    </source>
</evidence>
<dbReference type="PROSITE" id="PS51198">
    <property type="entry name" value="UVRD_HELICASE_ATP_BIND"/>
    <property type="match status" value="1"/>
</dbReference>
<dbReference type="InterPro" id="IPR027417">
    <property type="entry name" value="P-loop_NTPase"/>
</dbReference>
<name>A0A1H1YF64_BRESA</name>
<proteinExistence type="predicted"/>
<gene>
    <name evidence="7" type="ORF">SAMN04489751_4087</name>
</gene>
<dbReference type="AlphaFoldDB" id="A0A1H1YF64"/>
<keyword evidence="3 5" id="KW-0347">Helicase</keyword>
<dbReference type="InterPro" id="IPR000212">
    <property type="entry name" value="DNA_helicase_UvrD/REP"/>
</dbReference>